<dbReference type="SUPFAM" id="SSF52540">
    <property type="entry name" value="P-loop containing nucleoside triphosphate hydrolases"/>
    <property type="match status" value="1"/>
</dbReference>
<sequence>MNNKLDDTELFEDEKEQENINKLVGVSLSGLLAMELPPREYLLEPWLPKSGLCMVYAKRGVGKTFFALEVAVAVAYGTSFLSFKAPKPAKVLYVDGEMPANVMKERLAEIISRLNINNNEFDPIFITPDLQKGLMPNLGNVQDHAMLEEYTDQADLIIFDNISTLSSYGKENEAESWHPFQQLALKLRKKGKSVLFIHHAGKQGTARGTSKREDILDTVINLRHPSDYTPSKGACFELHFEKTRSMMGDNATPILCHLTSKGWEHQYIDRNDNAQRVIELYKSGLKQSEIVKELDLSKGHVSKLLKAARNEGKLDN</sequence>
<keyword evidence="2" id="KW-0378">Hydrolase</keyword>
<dbReference type="RefSeq" id="WP_014840790.1">
    <property type="nucleotide sequence ID" value="NC_018139.1"/>
</dbReference>
<evidence type="ECO:0000313" key="2">
    <source>
        <dbReference type="EMBL" id="CCD04290.1"/>
    </source>
</evidence>
<dbReference type="Gene3D" id="3.40.50.300">
    <property type="entry name" value="P-loop containing nucleotide triphosphate hydrolases"/>
    <property type="match status" value="1"/>
</dbReference>
<accession>A0AAV2UT50</accession>
<dbReference type="GO" id="GO:0004386">
    <property type="term" value="F:helicase activity"/>
    <property type="evidence" value="ECO:0007669"/>
    <property type="project" value="UniProtKB-KW"/>
</dbReference>
<dbReference type="Pfam" id="PF13481">
    <property type="entry name" value="AAA_25"/>
    <property type="match status" value="1"/>
</dbReference>
<keyword evidence="2" id="KW-0547">Nucleotide-binding</keyword>
<reference evidence="2 3" key="1">
    <citation type="submission" date="2011-07" db="EMBL/GenBank/DDBJ databases">
        <authorList>
            <person name="Genoscope - CEA"/>
        </authorList>
    </citation>
    <scope>NUCLEOTIDE SEQUENCE [LARGE SCALE GENOMIC DNA]</scope>
    <source>
        <strain evidence="3">lorraine</strain>
    </source>
</reference>
<dbReference type="Proteomes" id="UP000010102">
    <property type="component" value="Chromosome"/>
</dbReference>
<name>A0AAV2UT50_LEGPN</name>
<evidence type="ECO:0000313" key="3">
    <source>
        <dbReference type="Proteomes" id="UP000010102"/>
    </source>
</evidence>
<protein>
    <submittedName>
        <fullName evidence="2">Replicative DNA helicase</fullName>
    </submittedName>
</protein>
<evidence type="ECO:0000259" key="1">
    <source>
        <dbReference type="SMART" id="SM00382"/>
    </source>
</evidence>
<keyword evidence="2" id="KW-0067">ATP-binding</keyword>
<dbReference type="AlphaFoldDB" id="A0AAV2UT50"/>
<dbReference type="Gene3D" id="1.10.10.60">
    <property type="entry name" value="Homeodomain-like"/>
    <property type="match status" value="1"/>
</dbReference>
<feature type="domain" description="AAA+ ATPase" evidence="1">
    <location>
        <begin position="49"/>
        <end position="226"/>
    </location>
</feature>
<gene>
    <name evidence="2" type="ORF">LPO_0158</name>
</gene>
<dbReference type="SUPFAM" id="SSF46689">
    <property type="entry name" value="Homeodomain-like"/>
    <property type="match status" value="1"/>
</dbReference>
<keyword evidence="2" id="KW-0347">Helicase</keyword>
<dbReference type="InterPro" id="IPR027417">
    <property type="entry name" value="P-loop_NTPase"/>
</dbReference>
<dbReference type="KEGG" id="lpo:LPO_0158"/>
<dbReference type="EMBL" id="FQ958210">
    <property type="protein sequence ID" value="CCD04290.1"/>
    <property type="molecule type" value="Genomic_DNA"/>
</dbReference>
<dbReference type="InterPro" id="IPR009057">
    <property type="entry name" value="Homeodomain-like_sf"/>
</dbReference>
<dbReference type="InterPro" id="IPR003593">
    <property type="entry name" value="AAA+_ATPase"/>
</dbReference>
<dbReference type="SMART" id="SM00382">
    <property type="entry name" value="AAA"/>
    <property type="match status" value="1"/>
</dbReference>
<organism evidence="2 3">
    <name type="scientific">Legionella pneumophila subsp. pneumophila</name>
    <dbReference type="NCBI Taxonomy" id="91891"/>
    <lineage>
        <taxon>Bacteria</taxon>
        <taxon>Pseudomonadati</taxon>
        <taxon>Pseudomonadota</taxon>
        <taxon>Gammaproteobacteria</taxon>
        <taxon>Legionellales</taxon>
        <taxon>Legionellaceae</taxon>
        <taxon>Legionella</taxon>
    </lineage>
</organism>
<proteinExistence type="predicted"/>